<organism evidence="1 2">
    <name type="scientific">Thermoactinomyces mirandus</name>
    <dbReference type="NCBI Taxonomy" id="2756294"/>
    <lineage>
        <taxon>Bacteria</taxon>
        <taxon>Bacillati</taxon>
        <taxon>Bacillota</taxon>
        <taxon>Bacilli</taxon>
        <taxon>Bacillales</taxon>
        <taxon>Thermoactinomycetaceae</taxon>
        <taxon>Thermoactinomyces</taxon>
    </lineage>
</organism>
<keyword evidence="2" id="KW-1185">Reference proteome</keyword>
<protein>
    <submittedName>
        <fullName evidence="1">DUF4272 domain-containing protein</fullName>
    </submittedName>
</protein>
<dbReference type="EMBL" id="JACEOL010000033">
    <property type="protein sequence ID" value="MBA4602654.1"/>
    <property type="molecule type" value="Genomic_DNA"/>
</dbReference>
<accession>A0A7W1XSV5</accession>
<gene>
    <name evidence="1" type="ORF">H2C83_10085</name>
</gene>
<proteinExistence type="predicted"/>
<sequence>MSLHLLLGVIFFKEPDKVVKWAVDEGLWDSLSPLEQHIFRVPISDLSPDEKKRKQQTMQSNMLIWRIEGLLTLLWGMGLVEKLELPVERFTNQQVKAYEKEEELPFDMMVTYERINALNWICGLIGEWDD</sequence>
<evidence type="ECO:0000313" key="1">
    <source>
        <dbReference type="EMBL" id="MBA4602654.1"/>
    </source>
</evidence>
<reference evidence="1 2" key="1">
    <citation type="submission" date="2020-07" db="EMBL/GenBank/DDBJ databases">
        <title>Thermoactinomyces phylogeny.</title>
        <authorList>
            <person name="Dunlap C."/>
        </authorList>
    </citation>
    <scope>NUCLEOTIDE SEQUENCE [LARGE SCALE GENOMIC DNA]</scope>
    <source>
        <strain evidence="1 2">AMNI-1</strain>
    </source>
</reference>
<dbReference type="Pfam" id="PF14094">
    <property type="entry name" value="DUF4272"/>
    <property type="match status" value="1"/>
</dbReference>
<dbReference type="InterPro" id="IPR025368">
    <property type="entry name" value="DUF4272"/>
</dbReference>
<name>A0A7W1XSV5_9BACL</name>
<evidence type="ECO:0000313" key="2">
    <source>
        <dbReference type="Proteomes" id="UP000538292"/>
    </source>
</evidence>
<comment type="caution">
    <text evidence="1">The sequence shown here is derived from an EMBL/GenBank/DDBJ whole genome shotgun (WGS) entry which is preliminary data.</text>
</comment>
<dbReference type="Proteomes" id="UP000538292">
    <property type="component" value="Unassembled WGS sequence"/>
</dbReference>
<dbReference type="AlphaFoldDB" id="A0A7W1XSV5"/>